<keyword evidence="3" id="KW-0805">Transcription regulation</keyword>
<dbReference type="CDD" id="cd05568">
    <property type="entry name" value="PTS_IIB_bgl_like"/>
    <property type="match status" value="1"/>
</dbReference>
<feature type="domain" description="HTH deoR-type" evidence="5">
    <location>
        <begin position="4"/>
        <end position="63"/>
    </location>
</feature>
<evidence type="ECO:0000313" key="10">
    <source>
        <dbReference type="Proteomes" id="UP000012283"/>
    </source>
</evidence>
<dbReference type="Proteomes" id="UP000012283">
    <property type="component" value="Unassembled WGS sequence"/>
</dbReference>
<dbReference type="SUPFAM" id="SSF52794">
    <property type="entry name" value="PTS system IIB component-like"/>
    <property type="match status" value="1"/>
</dbReference>
<dbReference type="PROSITE" id="PS51094">
    <property type="entry name" value="PTS_EIIA_TYPE_2"/>
    <property type="match status" value="1"/>
</dbReference>
<dbReference type="InterPro" id="IPR050661">
    <property type="entry name" value="BglG_antiterminators"/>
</dbReference>
<dbReference type="InterPro" id="IPR011608">
    <property type="entry name" value="PRD"/>
</dbReference>
<dbReference type="RefSeq" id="WP_003463409.1">
    <property type="nucleotide sequence ID" value="NZ_APML01000005.1"/>
</dbReference>
<dbReference type="GO" id="GO:0003700">
    <property type="term" value="F:DNA-binding transcription factor activity"/>
    <property type="evidence" value="ECO:0007669"/>
    <property type="project" value="InterPro"/>
</dbReference>
<dbReference type="OrthoDB" id="9776005at2"/>
<dbReference type="Gene3D" id="1.10.1790.10">
    <property type="entry name" value="PRD domain"/>
    <property type="match status" value="2"/>
</dbReference>
<dbReference type="AlphaFoldDB" id="N4WFX2"/>
<keyword evidence="4" id="KW-0804">Transcription</keyword>
<evidence type="ECO:0000313" key="9">
    <source>
        <dbReference type="EMBL" id="ENH98169.1"/>
    </source>
</evidence>
<dbReference type="SUPFAM" id="SSF55804">
    <property type="entry name" value="Phoshotransferase/anion transport protein"/>
    <property type="match status" value="1"/>
</dbReference>
<feature type="domain" description="PTS EIIB type-2" evidence="7">
    <location>
        <begin position="419"/>
        <end position="508"/>
    </location>
</feature>
<dbReference type="InterPro" id="IPR013011">
    <property type="entry name" value="PTS_EIIB_2"/>
</dbReference>
<keyword evidence="10" id="KW-1185">Reference proteome</keyword>
<dbReference type="Pfam" id="PF00359">
    <property type="entry name" value="PTS_EIIA_2"/>
    <property type="match status" value="1"/>
</dbReference>
<evidence type="ECO:0000256" key="4">
    <source>
        <dbReference type="ARBA" id="ARBA00023163"/>
    </source>
</evidence>
<keyword evidence="2" id="KW-0677">Repeat</keyword>
<dbReference type="InterPro" id="IPR016152">
    <property type="entry name" value="PTrfase/Anion_transptr"/>
</dbReference>
<dbReference type="PATRIC" id="fig|1308866.3.peg.346"/>
<dbReference type="GO" id="GO:0008982">
    <property type="term" value="F:protein-N(PI)-phosphohistidine-sugar phosphotransferase activity"/>
    <property type="evidence" value="ECO:0007669"/>
    <property type="project" value="InterPro"/>
</dbReference>
<dbReference type="InterPro" id="IPR036095">
    <property type="entry name" value="PTS_EIIB-like_sf"/>
</dbReference>
<accession>N4WFX2</accession>
<evidence type="ECO:0000259" key="7">
    <source>
        <dbReference type="PROSITE" id="PS51099"/>
    </source>
</evidence>
<dbReference type="InterPro" id="IPR013196">
    <property type="entry name" value="HTH_11"/>
</dbReference>
<feature type="domain" description="PTS EIIA type-2" evidence="6">
    <location>
        <begin position="544"/>
        <end position="691"/>
    </location>
</feature>
<dbReference type="Gene3D" id="1.10.10.10">
    <property type="entry name" value="Winged helix-like DNA-binding domain superfamily/Winged helix DNA-binding domain"/>
    <property type="match status" value="1"/>
</dbReference>
<proteinExistence type="predicted"/>
<dbReference type="Gene3D" id="3.40.930.10">
    <property type="entry name" value="Mannitol-specific EII, Chain A"/>
    <property type="match status" value="1"/>
</dbReference>
<dbReference type="PROSITE" id="PS51372">
    <property type="entry name" value="PRD_2"/>
    <property type="match status" value="2"/>
</dbReference>
<evidence type="ECO:0000259" key="5">
    <source>
        <dbReference type="PROSITE" id="PS51000"/>
    </source>
</evidence>
<dbReference type="EMBL" id="APML01000005">
    <property type="protein sequence ID" value="ENH98169.1"/>
    <property type="molecule type" value="Genomic_DNA"/>
</dbReference>
<evidence type="ECO:0000259" key="6">
    <source>
        <dbReference type="PROSITE" id="PS51094"/>
    </source>
</evidence>
<dbReference type="InterPro" id="IPR001034">
    <property type="entry name" value="DeoR_HTH"/>
</dbReference>
<name>N4WFX2_9BACI</name>
<dbReference type="Gene3D" id="3.40.50.2300">
    <property type="match status" value="1"/>
</dbReference>
<evidence type="ECO:0000256" key="2">
    <source>
        <dbReference type="ARBA" id="ARBA00022737"/>
    </source>
</evidence>
<dbReference type="STRING" id="1308866.J416_01704"/>
<sequence>MYLTGRERQLIDYLLAQKGPIPIRELAENLDVSERTVHRDINQLLTTLENYGVTIQKQSGIGISLSGSPEQKEQLKASLLQQTHTDFTPDERKVMILITLLEANEPIKLMAMATNVDVTIATISHDLDTIAPFLEKFDLQLIRRRGYGVKIEGSEANKRAAISALISDYVDESDLLMLLRENIERKSQTVTDTISNRLLGLVDQNKLHAIEQTIDRVKHEIPYQLADSAYIGLVVHLTLAIERVQKGENIDFDTDYLTELKQSEEFAIAETILEELEQVFQMKIPRAEVGFITMHLLGAKLRKDHTPFLEENMLNIGVQTKELMAYVSESMRMNVTQDKQMLYDLVAHLKPAMYRLKQNMPIKNPLLANIKQDYPTLFHVLDEGVKQVFPNIRFPEEEVGYLVLHFASAMLRVEEDVSVHALVICSSGIGTSKILASQISQHIPEIQSVDHTSLFAMENQALNHYDIFVSTVPIEHFKEDYILASPFLTDADIYEIRKQVRQKKMQVGLSQNPSFSSQKIETVNKEERMNQIKKIEQYAKVIYTIVKGFKLEKLTKTPSKESMLYDICEKLSTREIVRHVQALYQQLLDRAEIGGLAIPNTNMALFHARSEHVLEPSFTIHVLDVPMPLEGMDQTVINVENVLLMLSPKSLSEEGLEVLSHISELLIRDENHRLIFQSKDAEQIHQLLIQRLDQFLTSK</sequence>
<dbReference type="InterPro" id="IPR036390">
    <property type="entry name" value="WH_DNA-bd_sf"/>
</dbReference>
<dbReference type="PANTHER" id="PTHR30185">
    <property type="entry name" value="CRYPTIC BETA-GLUCOSIDE BGL OPERON ANTITERMINATOR"/>
    <property type="match status" value="1"/>
</dbReference>
<dbReference type="InterPro" id="IPR036634">
    <property type="entry name" value="PRD_sf"/>
</dbReference>
<organism evidence="9 10">
    <name type="scientific">Gracilibacillus halophilus YIM-C55.5</name>
    <dbReference type="NCBI Taxonomy" id="1308866"/>
    <lineage>
        <taxon>Bacteria</taxon>
        <taxon>Bacillati</taxon>
        <taxon>Bacillota</taxon>
        <taxon>Bacilli</taxon>
        <taxon>Bacillales</taxon>
        <taxon>Bacillaceae</taxon>
        <taxon>Gracilibacillus</taxon>
    </lineage>
</organism>
<dbReference type="eggNOG" id="COG3711">
    <property type="taxonomic scope" value="Bacteria"/>
</dbReference>
<evidence type="ECO:0000256" key="3">
    <source>
        <dbReference type="ARBA" id="ARBA00023015"/>
    </source>
</evidence>
<dbReference type="SUPFAM" id="SSF63520">
    <property type="entry name" value="PTS-regulatory domain, PRD"/>
    <property type="match status" value="2"/>
</dbReference>
<dbReference type="PANTHER" id="PTHR30185:SF18">
    <property type="entry name" value="TRANSCRIPTIONAL REGULATOR MTLR"/>
    <property type="match status" value="1"/>
</dbReference>
<dbReference type="Pfam" id="PF00874">
    <property type="entry name" value="PRD"/>
    <property type="match status" value="2"/>
</dbReference>
<evidence type="ECO:0000256" key="1">
    <source>
        <dbReference type="ARBA" id="ARBA00022679"/>
    </source>
</evidence>
<dbReference type="Pfam" id="PF08279">
    <property type="entry name" value="HTH_11"/>
    <property type="match status" value="1"/>
</dbReference>
<evidence type="ECO:0000259" key="8">
    <source>
        <dbReference type="PROSITE" id="PS51372"/>
    </source>
</evidence>
<dbReference type="GO" id="GO:0009401">
    <property type="term" value="P:phosphoenolpyruvate-dependent sugar phosphotransferase system"/>
    <property type="evidence" value="ECO:0007669"/>
    <property type="project" value="InterPro"/>
</dbReference>
<dbReference type="PROSITE" id="PS51099">
    <property type="entry name" value="PTS_EIIB_TYPE_2"/>
    <property type="match status" value="1"/>
</dbReference>
<keyword evidence="1" id="KW-0808">Transferase</keyword>
<comment type="caution">
    <text evidence="9">The sequence shown here is derived from an EMBL/GenBank/DDBJ whole genome shotgun (WGS) entry which is preliminary data.</text>
</comment>
<feature type="domain" description="PRD" evidence="8">
    <location>
        <begin position="311"/>
        <end position="416"/>
    </location>
</feature>
<feature type="domain" description="PRD" evidence="8">
    <location>
        <begin position="201"/>
        <end position="306"/>
    </location>
</feature>
<dbReference type="SUPFAM" id="SSF46785">
    <property type="entry name" value="Winged helix' DNA-binding domain"/>
    <property type="match status" value="1"/>
</dbReference>
<dbReference type="PROSITE" id="PS51000">
    <property type="entry name" value="HTH_DEOR_2"/>
    <property type="match status" value="1"/>
</dbReference>
<dbReference type="InterPro" id="IPR036388">
    <property type="entry name" value="WH-like_DNA-bd_sf"/>
</dbReference>
<protein>
    <submittedName>
        <fullName evidence="9">Transcriptional antiterminator BglG</fullName>
    </submittedName>
</protein>
<dbReference type="InterPro" id="IPR002178">
    <property type="entry name" value="PTS_EIIA_type-2_dom"/>
</dbReference>
<gene>
    <name evidence="9" type="ORF">J416_01704</name>
</gene>
<reference evidence="9 10" key="1">
    <citation type="submission" date="2013-03" db="EMBL/GenBank/DDBJ databases">
        <title>Draft genome sequence of Gracibacillus halophilus YIM-C55.5, a moderately halophilic and thermophilic organism from the Xiaochaidamu salt lake.</title>
        <authorList>
            <person name="Sugumar T."/>
            <person name="Polireddy D.R."/>
            <person name="Antony A."/>
            <person name="Madhava Y.R."/>
            <person name="Sivakumar N."/>
        </authorList>
    </citation>
    <scope>NUCLEOTIDE SEQUENCE [LARGE SCALE GENOMIC DNA]</scope>
    <source>
        <strain evidence="9 10">YIM-C55.5</strain>
    </source>
</reference>